<protein>
    <submittedName>
        <fullName evidence="2">Uncharacterized protein</fullName>
    </submittedName>
</protein>
<keyword evidence="3" id="KW-1185">Reference proteome</keyword>
<accession>A0A318UD32</accession>
<keyword evidence="1" id="KW-0812">Transmembrane</keyword>
<keyword evidence="1" id="KW-0472">Membrane</keyword>
<reference evidence="2 3" key="1">
    <citation type="submission" date="2018-06" db="EMBL/GenBank/DDBJ databases">
        <title>Genomic Encyclopedia of Archaeal and Bacterial Type Strains, Phase II (KMG-II): from individual species to whole genera.</title>
        <authorList>
            <person name="Goeker M."/>
        </authorList>
    </citation>
    <scope>NUCLEOTIDE SEQUENCE [LARGE SCALE GENOMIC DNA]</scope>
    <source>
        <strain evidence="2 3">DSM 27372</strain>
    </source>
</reference>
<comment type="caution">
    <text evidence="2">The sequence shown here is derived from an EMBL/GenBank/DDBJ whole genome shotgun (WGS) entry which is preliminary data.</text>
</comment>
<keyword evidence="1" id="KW-1133">Transmembrane helix</keyword>
<dbReference type="Proteomes" id="UP000248198">
    <property type="component" value="Unassembled WGS sequence"/>
</dbReference>
<dbReference type="AlphaFoldDB" id="A0A318UD32"/>
<proteinExistence type="predicted"/>
<evidence type="ECO:0000313" key="3">
    <source>
        <dbReference type="Proteomes" id="UP000248198"/>
    </source>
</evidence>
<evidence type="ECO:0000313" key="2">
    <source>
        <dbReference type="EMBL" id="PYF74342.1"/>
    </source>
</evidence>
<dbReference type="EMBL" id="QKLU01000004">
    <property type="protein sequence ID" value="PYF74342.1"/>
    <property type="molecule type" value="Genomic_DNA"/>
</dbReference>
<evidence type="ECO:0000256" key="1">
    <source>
        <dbReference type="SAM" id="Phobius"/>
    </source>
</evidence>
<organism evidence="2 3">
    <name type="scientific">Pedobacter nutrimenti</name>
    <dbReference type="NCBI Taxonomy" id="1241337"/>
    <lineage>
        <taxon>Bacteria</taxon>
        <taxon>Pseudomonadati</taxon>
        <taxon>Bacteroidota</taxon>
        <taxon>Sphingobacteriia</taxon>
        <taxon>Sphingobacteriales</taxon>
        <taxon>Sphingobacteriaceae</taxon>
        <taxon>Pedobacter</taxon>
    </lineage>
</organism>
<name>A0A318UD32_9SPHI</name>
<feature type="transmembrane region" description="Helical" evidence="1">
    <location>
        <begin position="7"/>
        <end position="24"/>
    </location>
</feature>
<sequence>MELLIKLLSSLGLILIGIMGKFSVNDGWQSAKKYWIYFVLLGGLSLAFQMYKLLV</sequence>
<gene>
    <name evidence="2" type="ORF">B0O44_104513</name>
</gene>
<feature type="transmembrane region" description="Helical" evidence="1">
    <location>
        <begin position="36"/>
        <end position="54"/>
    </location>
</feature>